<evidence type="ECO:0000313" key="7">
    <source>
        <dbReference type="Proteomes" id="UP001205906"/>
    </source>
</evidence>
<dbReference type="InterPro" id="IPR009056">
    <property type="entry name" value="Cyt_c-like_dom"/>
</dbReference>
<feature type="domain" description="Cytochrome c" evidence="5">
    <location>
        <begin position="42"/>
        <end position="150"/>
    </location>
</feature>
<proteinExistence type="predicted"/>
<dbReference type="EMBL" id="JAMXQS010000001">
    <property type="protein sequence ID" value="MCO6048611.1"/>
    <property type="molecule type" value="Genomic_DNA"/>
</dbReference>
<feature type="domain" description="Cytochrome c" evidence="5">
    <location>
        <begin position="193"/>
        <end position="302"/>
    </location>
</feature>
<dbReference type="InterPro" id="IPR051459">
    <property type="entry name" value="Cytochrome_c-type_DH"/>
</dbReference>
<dbReference type="SUPFAM" id="SSF46626">
    <property type="entry name" value="Cytochrome c"/>
    <property type="match status" value="2"/>
</dbReference>
<keyword evidence="1 4" id="KW-0349">Heme</keyword>
<evidence type="ECO:0000256" key="1">
    <source>
        <dbReference type="ARBA" id="ARBA00022617"/>
    </source>
</evidence>
<dbReference type="Pfam" id="PF00034">
    <property type="entry name" value="Cytochrom_C"/>
    <property type="match status" value="2"/>
</dbReference>
<evidence type="ECO:0000256" key="4">
    <source>
        <dbReference type="PROSITE-ProRule" id="PRU00433"/>
    </source>
</evidence>
<reference evidence="6 7" key="1">
    <citation type="submission" date="2022-06" db="EMBL/GenBank/DDBJ databases">
        <title>Mesorhizobium sp. strain RP14 Genome sequencing and assembly.</title>
        <authorList>
            <person name="Kim I."/>
        </authorList>
    </citation>
    <scope>NUCLEOTIDE SEQUENCE [LARGE SCALE GENOMIC DNA]</scope>
    <source>
        <strain evidence="7">RP14(2022)</strain>
    </source>
</reference>
<dbReference type="InterPro" id="IPR036909">
    <property type="entry name" value="Cyt_c-like_dom_sf"/>
</dbReference>
<dbReference type="PANTHER" id="PTHR35008">
    <property type="entry name" value="BLL4482 PROTEIN-RELATED"/>
    <property type="match status" value="1"/>
</dbReference>
<gene>
    <name evidence="6" type="ORF">NGM99_02250</name>
</gene>
<dbReference type="PANTHER" id="PTHR35008:SF8">
    <property type="entry name" value="ALCOHOL DEHYDROGENASE CYTOCHROME C SUBUNIT"/>
    <property type="match status" value="1"/>
</dbReference>
<dbReference type="PROSITE" id="PS51007">
    <property type="entry name" value="CYTC"/>
    <property type="match status" value="2"/>
</dbReference>
<dbReference type="Proteomes" id="UP001205906">
    <property type="component" value="Unassembled WGS sequence"/>
</dbReference>
<organism evidence="6 7">
    <name type="scientific">Mesorhizobium liriopis</name>
    <dbReference type="NCBI Taxonomy" id="2953882"/>
    <lineage>
        <taxon>Bacteria</taxon>
        <taxon>Pseudomonadati</taxon>
        <taxon>Pseudomonadota</taxon>
        <taxon>Alphaproteobacteria</taxon>
        <taxon>Hyphomicrobiales</taxon>
        <taxon>Phyllobacteriaceae</taxon>
        <taxon>Mesorhizobium</taxon>
    </lineage>
</organism>
<keyword evidence="7" id="KW-1185">Reference proteome</keyword>
<protein>
    <submittedName>
        <fullName evidence="6">Cytochrome c</fullName>
    </submittedName>
</protein>
<name>A0ABT1C1A9_9HYPH</name>
<evidence type="ECO:0000256" key="2">
    <source>
        <dbReference type="ARBA" id="ARBA00022723"/>
    </source>
</evidence>
<keyword evidence="3 4" id="KW-0408">Iron</keyword>
<evidence type="ECO:0000256" key="3">
    <source>
        <dbReference type="ARBA" id="ARBA00023004"/>
    </source>
</evidence>
<dbReference type="Gene3D" id="1.10.760.10">
    <property type="entry name" value="Cytochrome c-like domain"/>
    <property type="match status" value="2"/>
</dbReference>
<comment type="caution">
    <text evidence="6">The sequence shown here is derived from an EMBL/GenBank/DDBJ whole genome shotgun (WGS) entry which is preliminary data.</text>
</comment>
<accession>A0ABT1C1A9</accession>
<sequence length="316" mass="32549">MRLVAKLGAAALILVGAGAAGGWALTAPRSLSEAELAGISSGDPVQGQRIFNAGSCASCHAAPGAEGEARKRLGGGVRLATQFGTFVAPNISPDPQDGIGNWALQDFANAVLRGVSPGGQHYYPAFPYTSYARMKPQDVADLYAYLRTLPPVQGKAAANEVSFPFNIRRGLGLWKLLYLDPAPVVAEAESAGGAIAAGRYLVEGPGHCGECHTPRNAIGGLKKDQWLAGAAAAEGQGNVPNITGGEGGIGEWSEEDIVNLLETGFTPEFDSVGGPMADVVKNTAQLTADDRAAMAAYLKSIPPHPNGYTSAPTPAQ</sequence>
<evidence type="ECO:0000259" key="5">
    <source>
        <dbReference type="PROSITE" id="PS51007"/>
    </source>
</evidence>
<keyword evidence="2 4" id="KW-0479">Metal-binding</keyword>
<dbReference type="RefSeq" id="WP_252815505.1">
    <property type="nucleotide sequence ID" value="NZ_JAMXQS010000001.1"/>
</dbReference>
<evidence type="ECO:0000313" key="6">
    <source>
        <dbReference type="EMBL" id="MCO6048611.1"/>
    </source>
</evidence>